<dbReference type="OrthoDB" id="7570118at2"/>
<dbReference type="Proteomes" id="UP000189818">
    <property type="component" value="Unassembled WGS sequence"/>
</dbReference>
<sequence length="227" mass="23463">MQGPIGYPPPTLVRKRSGLRARLAVVLAAIALAAGGYGLTRLIQSREASAPTGDSRRDVAPEAVTASADTPAAAMPDSAATVVVEAPTDAAPADQPVDARRANAWYYVARLGDGPGAIYSRTGGQWSYAFACTSATRTIEIIAIGTGSPGSFDQQAITVGKVKLMMDASYSPDGGGTISTTLPAGHAFFDALDGSVPMTIQLHATRKAVVPIGPAVVRLIRDCRGRR</sequence>
<feature type="region of interest" description="Disordered" evidence="1">
    <location>
        <begin position="47"/>
        <end position="73"/>
    </location>
</feature>
<gene>
    <name evidence="3" type="ORF">SAMN06295920_11422</name>
</gene>
<evidence type="ECO:0000313" key="4">
    <source>
        <dbReference type="Proteomes" id="UP000189818"/>
    </source>
</evidence>
<keyword evidence="2" id="KW-0812">Transmembrane</keyword>
<proteinExistence type="predicted"/>
<keyword evidence="2" id="KW-1133">Transmembrane helix</keyword>
<evidence type="ECO:0000313" key="3">
    <source>
        <dbReference type="EMBL" id="SKC06782.1"/>
    </source>
</evidence>
<evidence type="ECO:0000256" key="1">
    <source>
        <dbReference type="SAM" id="MobiDB-lite"/>
    </source>
</evidence>
<organism evidence="3 4">
    <name type="scientific">Rhizorhabdus histidinilytica</name>
    <dbReference type="NCBI Taxonomy" id="439228"/>
    <lineage>
        <taxon>Bacteria</taxon>
        <taxon>Pseudomonadati</taxon>
        <taxon>Pseudomonadota</taxon>
        <taxon>Alphaproteobacteria</taxon>
        <taxon>Sphingomonadales</taxon>
        <taxon>Sphingomonadaceae</taxon>
        <taxon>Rhizorhabdus</taxon>
    </lineage>
</organism>
<feature type="transmembrane region" description="Helical" evidence="2">
    <location>
        <begin position="21"/>
        <end position="39"/>
    </location>
</feature>
<dbReference type="AlphaFoldDB" id="A0A1T5GEJ1"/>
<dbReference type="EMBL" id="FUYM01000014">
    <property type="protein sequence ID" value="SKC06782.1"/>
    <property type="molecule type" value="Genomic_DNA"/>
</dbReference>
<feature type="compositionally biased region" description="Low complexity" evidence="1">
    <location>
        <begin position="63"/>
        <end position="73"/>
    </location>
</feature>
<keyword evidence="2" id="KW-0472">Membrane</keyword>
<keyword evidence="4" id="KW-1185">Reference proteome</keyword>
<name>A0A1T5GEJ1_9SPHN</name>
<reference evidence="4" key="1">
    <citation type="submission" date="2017-02" db="EMBL/GenBank/DDBJ databases">
        <authorList>
            <person name="Varghese N."/>
            <person name="Submissions S."/>
        </authorList>
    </citation>
    <scope>NUCLEOTIDE SEQUENCE [LARGE SCALE GENOMIC DNA]</scope>
    <source>
        <strain evidence="4">UM2</strain>
    </source>
</reference>
<accession>A0A1T5GEJ1</accession>
<protein>
    <submittedName>
        <fullName evidence="3">Uncharacterized protein</fullName>
    </submittedName>
</protein>
<evidence type="ECO:0000256" key="2">
    <source>
        <dbReference type="SAM" id="Phobius"/>
    </source>
</evidence>
<dbReference type="STRING" id="439228.SAMN06295920_11422"/>
<dbReference type="RefSeq" id="WP_079650507.1">
    <property type="nucleotide sequence ID" value="NZ_FUYM01000014.1"/>
</dbReference>